<dbReference type="Proteomes" id="UP000094112">
    <property type="component" value="Unassembled WGS sequence"/>
</dbReference>
<feature type="compositionally biased region" description="Low complexity" evidence="1">
    <location>
        <begin position="18"/>
        <end position="32"/>
    </location>
</feature>
<gene>
    <name evidence="2" type="ORF">WICANDRAFT_77228</name>
</gene>
<protein>
    <submittedName>
        <fullName evidence="2">Uncharacterized protein</fullName>
    </submittedName>
</protein>
<evidence type="ECO:0000313" key="3">
    <source>
        <dbReference type="Proteomes" id="UP000094112"/>
    </source>
</evidence>
<dbReference type="RefSeq" id="XP_019039750.1">
    <property type="nucleotide sequence ID" value="XM_019184520.1"/>
</dbReference>
<feature type="compositionally biased region" description="Low complexity" evidence="1">
    <location>
        <begin position="125"/>
        <end position="157"/>
    </location>
</feature>
<feature type="compositionally biased region" description="Acidic residues" evidence="1">
    <location>
        <begin position="75"/>
        <end position="87"/>
    </location>
</feature>
<name>A0A1E3P598_WICAA</name>
<evidence type="ECO:0000256" key="1">
    <source>
        <dbReference type="SAM" id="MobiDB-lite"/>
    </source>
</evidence>
<proteinExistence type="predicted"/>
<feature type="compositionally biased region" description="Low complexity" evidence="1">
    <location>
        <begin position="61"/>
        <end position="74"/>
    </location>
</feature>
<dbReference type="EMBL" id="KV454209">
    <property type="protein sequence ID" value="ODQ60543.1"/>
    <property type="molecule type" value="Genomic_DNA"/>
</dbReference>
<evidence type="ECO:0000313" key="2">
    <source>
        <dbReference type="EMBL" id="ODQ60543.1"/>
    </source>
</evidence>
<feature type="region of interest" description="Disordered" evidence="1">
    <location>
        <begin position="56"/>
        <end position="87"/>
    </location>
</feature>
<accession>A0A1E3P598</accession>
<dbReference type="GeneID" id="30201766"/>
<dbReference type="OrthoDB" id="10568794at2759"/>
<sequence>MPVYQPNLSRSNLPQGINSNNNYNNSENNNNSRPFVTTDATGRTVTINVAQDHLVPNTTSQQQQQQQQGNVSDYSFDDDDEDEDEDSVDDFRLRYLNLRGDTDDAGANTYNYSYNSSENSRRLNRPYLNPNNNFINSGSSSSRRTNNNNNNNNMSSNDRFRQAMLTPLPPPPPPQRRGTFNSEIPNSASSTLSVNRDTGNVSLSTYTNNSINLNNSILRRVMHPNNRFNNHQQFSDLMENNNNESHIRQEDFLNNTHNNTNNGGNAATFSLLSDINRYSTQSFYNDLNSQGHDPQEEPSNQQQELPMNYLFNHQEHSFNINRASQNINLDLNEFLAKRREVGDYYNKHLKFKAENPKKRDASQLSEGSVTTHYEGFHFNMIRVKSCSFLKPGLSFMVKNLKSDQIPFTIAFISVDYQKNLVRGSLNFEHLYLMKHWLSENAPDNAFINISSNNTVQFSGELIDFENTDLRYNSYSLESFNNSIADDIQNHSKNFRLIYNNCITRKQLSRWKKLKPFQNLNVKDMIPLITCNECLSKLQENFLLMKIYIDCHNSDNDDQLFNEVEPTILICVDRRTGELELISAEGKAKTIAEQYASNLNNEINDQKVNNSEDTVTLMSMKCKKYVSPSLQFC</sequence>
<feature type="compositionally biased region" description="Polar residues" evidence="1">
    <location>
        <begin position="1"/>
        <end position="17"/>
    </location>
</feature>
<feature type="compositionally biased region" description="Polar residues" evidence="1">
    <location>
        <begin position="178"/>
        <end position="196"/>
    </location>
</feature>
<reference evidence="2 3" key="1">
    <citation type="journal article" date="2016" name="Proc. Natl. Acad. Sci. U.S.A.">
        <title>Comparative genomics of biotechnologically important yeasts.</title>
        <authorList>
            <person name="Riley R."/>
            <person name="Haridas S."/>
            <person name="Wolfe K.H."/>
            <person name="Lopes M.R."/>
            <person name="Hittinger C.T."/>
            <person name="Goeker M."/>
            <person name="Salamov A.A."/>
            <person name="Wisecaver J.H."/>
            <person name="Long T.M."/>
            <person name="Calvey C.H."/>
            <person name="Aerts A.L."/>
            <person name="Barry K.W."/>
            <person name="Choi C."/>
            <person name="Clum A."/>
            <person name="Coughlan A.Y."/>
            <person name="Deshpande S."/>
            <person name="Douglass A.P."/>
            <person name="Hanson S.J."/>
            <person name="Klenk H.-P."/>
            <person name="LaButti K.M."/>
            <person name="Lapidus A."/>
            <person name="Lindquist E.A."/>
            <person name="Lipzen A.M."/>
            <person name="Meier-Kolthoff J.P."/>
            <person name="Ohm R.A."/>
            <person name="Otillar R.P."/>
            <person name="Pangilinan J.L."/>
            <person name="Peng Y."/>
            <person name="Rokas A."/>
            <person name="Rosa C.A."/>
            <person name="Scheuner C."/>
            <person name="Sibirny A.A."/>
            <person name="Slot J.C."/>
            <person name="Stielow J.B."/>
            <person name="Sun H."/>
            <person name="Kurtzman C.P."/>
            <person name="Blackwell M."/>
            <person name="Grigoriev I.V."/>
            <person name="Jeffries T.W."/>
        </authorList>
    </citation>
    <scope>NUCLEOTIDE SEQUENCE [LARGE SCALE GENOMIC DNA]</scope>
    <source>
        <strain evidence="3">ATCC 58044 / CBS 1984 / NCYC 433 / NRRL Y-366-8</strain>
    </source>
</reference>
<feature type="region of interest" description="Disordered" evidence="1">
    <location>
        <begin position="100"/>
        <end position="196"/>
    </location>
</feature>
<dbReference type="AlphaFoldDB" id="A0A1E3P598"/>
<keyword evidence="3" id="KW-1185">Reference proteome</keyword>
<organism evidence="2 3">
    <name type="scientific">Wickerhamomyces anomalus (strain ATCC 58044 / CBS 1984 / NCYC 433 / NRRL Y-366-8)</name>
    <name type="common">Yeast</name>
    <name type="synonym">Hansenula anomala</name>
    <dbReference type="NCBI Taxonomy" id="683960"/>
    <lineage>
        <taxon>Eukaryota</taxon>
        <taxon>Fungi</taxon>
        <taxon>Dikarya</taxon>
        <taxon>Ascomycota</taxon>
        <taxon>Saccharomycotina</taxon>
        <taxon>Saccharomycetes</taxon>
        <taxon>Phaffomycetales</taxon>
        <taxon>Wickerhamomycetaceae</taxon>
        <taxon>Wickerhamomyces</taxon>
    </lineage>
</organism>
<feature type="region of interest" description="Disordered" evidence="1">
    <location>
        <begin position="1"/>
        <end position="37"/>
    </location>
</feature>